<keyword evidence="3" id="KW-1185">Reference proteome</keyword>
<protein>
    <submittedName>
        <fullName evidence="2">Folate family ECF transporter S component</fullName>
    </submittedName>
</protein>
<evidence type="ECO:0000313" key="2">
    <source>
        <dbReference type="EMBL" id="MSS64994.1"/>
    </source>
</evidence>
<evidence type="ECO:0000256" key="1">
    <source>
        <dbReference type="SAM" id="Phobius"/>
    </source>
</evidence>
<dbReference type="NCBIfam" id="TIGR04518">
    <property type="entry name" value="ECF_S_folT_fam"/>
    <property type="match status" value="1"/>
</dbReference>
<dbReference type="AlphaFoldDB" id="A0A6L5Y230"/>
<proteinExistence type="predicted"/>
<dbReference type="RefSeq" id="WP_154520350.1">
    <property type="nucleotide sequence ID" value="NZ_VUMT01000044.1"/>
</dbReference>
<dbReference type="InterPro" id="IPR030949">
    <property type="entry name" value="ECF_S_folate_fam"/>
</dbReference>
<accession>A0A6L5Y230</accession>
<keyword evidence="1" id="KW-1133">Transmembrane helix</keyword>
<evidence type="ECO:0000313" key="3">
    <source>
        <dbReference type="Proteomes" id="UP000482209"/>
    </source>
</evidence>
<dbReference type="Gene3D" id="1.10.1760.20">
    <property type="match status" value="1"/>
</dbReference>
<dbReference type="GO" id="GO:0022857">
    <property type="term" value="F:transmembrane transporter activity"/>
    <property type="evidence" value="ECO:0007669"/>
    <property type="project" value="InterPro"/>
</dbReference>
<keyword evidence="1" id="KW-0812">Transmembrane</keyword>
<feature type="transmembrane region" description="Helical" evidence="1">
    <location>
        <begin position="141"/>
        <end position="158"/>
    </location>
</feature>
<feature type="transmembrane region" description="Helical" evidence="1">
    <location>
        <begin position="107"/>
        <end position="129"/>
    </location>
</feature>
<dbReference type="InterPro" id="IPR024529">
    <property type="entry name" value="ECF_trnsprt_substrate-spec"/>
</dbReference>
<organism evidence="2 3">
    <name type="scientific">Velocimicrobium porci</name>
    <dbReference type="NCBI Taxonomy" id="2606634"/>
    <lineage>
        <taxon>Bacteria</taxon>
        <taxon>Bacillati</taxon>
        <taxon>Bacillota</taxon>
        <taxon>Clostridia</taxon>
        <taxon>Lachnospirales</taxon>
        <taxon>Lachnospiraceae</taxon>
        <taxon>Velocimicrobium</taxon>
    </lineage>
</organism>
<dbReference type="Pfam" id="PF12822">
    <property type="entry name" value="ECF_trnsprt"/>
    <property type="match status" value="1"/>
</dbReference>
<gene>
    <name evidence="2" type="ORF">FYJ58_14140</name>
</gene>
<feature type="transmembrane region" description="Helical" evidence="1">
    <location>
        <begin position="76"/>
        <end position="95"/>
    </location>
</feature>
<dbReference type="Proteomes" id="UP000482209">
    <property type="component" value="Unassembled WGS sequence"/>
</dbReference>
<keyword evidence="1" id="KW-0472">Membrane</keyword>
<reference evidence="2 3" key="1">
    <citation type="submission" date="2019-08" db="EMBL/GenBank/DDBJ databases">
        <title>In-depth cultivation of the pig gut microbiome towards novel bacterial diversity and tailored functional studies.</title>
        <authorList>
            <person name="Wylensek D."/>
            <person name="Hitch T.C.A."/>
            <person name="Clavel T."/>
        </authorList>
    </citation>
    <scope>NUCLEOTIDE SEQUENCE [LARGE SCALE GENOMIC DNA]</scope>
    <source>
        <strain evidence="2 3">WCA-693-APC-MOT-I</strain>
    </source>
</reference>
<dbReference type="EMBL" id="VUMT01000044">
    <property type="protein sequence ID" value="MSS64994.1"/>
    <property type="molecule type" value="Genomic_DNA"/>
</dbReference>
<name>A0A6L5Y230_9FIRM</name>
<feature type="transmembrane region" description="Helical" evidence="1">
    <location>
        <begin position="42"/>
        <end position="64"/>
    </location>
</feature>
<sequence>MNKNKRWNIKTLTTLGVLIALEIILSRFLSIHTWNIKIGFSFVPVVISACLFSPIVTGLMGGISDVIGAMLFPVGAYFPGFTLTAFLTGVVYSMVLKKSQSIKNIIVAVLIVQILGSLLLNTLWISILYGSPFGALLVTRIYQTVIMSVVQIVVITIVSKRLVPMLKTVCMAA</sequence>
<comment type="caution">
    <text evidence="2">The sequence shown here is derived from an EMBL/GenBank/DDBJ whole genome shotgun (WGS) entry which is preliminary data.</text>
</comment>